<organism evidence="9 10">
    <name type="scientific">Engelhardtia mirabilis</name>
    <dbReference type="NCBI Taxonomy" id="2528011"/>
    <lineage>
        <taxon>Bacteria</taxon>
        <taxon>Pseudomonadati</taxon>
        <taxon>Planctomycetota</taxon>
        <taxon>Planctomycetia</taxon>
        <taxon>Planctomycetia incertae sedis</taxon>
        <taxon>Engelhardtia</taxon>
    </lineage>
</organism>
<dbReference type="AlphaFoldDB" id="A0A518BHN0"/>
<comment type="similarity">
    <text evidence="2">Belongs to the membrane fusion protein (MFP) (TC 8.A.1) family.</text>
</comment>
<dbReference type="PANTHER" id="PTHR30469:SF11">
    <property type="entry name" value="BLL4320 PROTEIN"/>
    <property type="match status" value="1"/>
</dbReference>
<evidence type="ECO:0000256" key="3">
    <source>
        <dbReference type="ARBA" id="ARBA00022448"/>
    </source>
</evidence>
<dbReference type="KEGG" id="pbap:Pla133_15390"/>
<protein>
    <submittedName>
        <fullName evidence="9">Multidrug resistance protein MdtA</fullName>
    </submittedName>
</protein>
<accession>A0A518BHN0</accession>
<dbReference type="EMBL" id="CP036287">
    <property type="protein sequence ID" value="QDU66465.1"/>
    <property type="molecule type" value="Genomic_DNA"/>
</dbReference>
<dbReference type="Gene3D" id="2.40.50.100">
    <property type="match status" value="1"/>
</dbReference>
<feature type="region of interest" description="Disordered" evidence="5">
    <location>
        <begin position="1"/>
        <end position="26"/>
    </location>
</feature>
<feature type="transmembrane region" description="Helical" evidence="6">
    <location>
        <begin position="33"/>
        <end position="56"/>
    </location>
</feature>
<dbReference type="Gene3D" id="1.10.287.470">
    <property type="entry name" value="Helix hairpin bin"/>
    <property type="match status" value="1"/>
</dbReference>
<evidence type="ECO:0000256" key="4">
    <source>
        <dbReference type="SAM" id="Coils"/>
    </source>
</evidence>
<keyword evidence="6" id="KW-1133">Transmembrane helix</keyword>
<dbReference type="SUPFAM" id="SSF111369">
    <property type="entry name" value="HlyD-like secretion proteins"/>
    <property type="match status" value="1"/>
</dbReference>
<comment type="subcellular location">
    <subcellularLocation>
        <location evidence="1">Cell envelope</location>
    </subcellularLocation>
</comment>
<evidence type="ECO:0000259" key="8">
    <source>
        <dbReference type="Pfam" id="PF25967"/>
    </source>
</evidence>
<feature type="coiled-coil region" evidence="4">
    <location>
        <begin position="141"/>
        <end position="192"/>
    </location>
</feature>
<feature type="domain" description="Multidrug resistance protein MdtA-like C-terminal permuted SH3" evidence="8">
    <location>
        <begin position="310"/>
        <end position="370"/>
    </location>
</feature>
<keyword evidence="3" id="KW-0813">Transport</keyword>
<dbReference type="InterPro" id="IPR006143">
    <property type="entry name" value="RND_pump_MFP"/>
</dbReference>
<dbReference type="GO" id="GO:1990281">
    <property type="term" value="C:efflux pump complex"/>
    <property type="evidence" value="ECO:0007669"/>
    <property type="project" value="TreeGrafter"/>
</dbReference>
<dbReference type="InterPro" id="IPR058627">
    <property type="entry name" value="MdtA-like_C"/>
</dbReference>
<evidence type="ECO:0000313" key="10">
    <source>
        <dbReference type="Proteomes" id="UP000316921"/>
    </source>
</evidence>
<dbReference type="GO" id="GO:0015562">
    <property type="term" value="F:efflux transmembrane transporter activity"/>
    <property type="evidence" value="ECO:0007669"/>
    <property type="project" value="TreeGrafter"/>
</dbReference>
<dbReference type="Proteomes" id="UP000316921">
    <property type="component" value="Chromosome"/>
</dbReference>
<dbReference type="PANTHER" id="PTHR30469">
    <property type="entry name" value="MULTIDRUG RESISTANCE PROTEIN MDTA"/>
    <property type="match status" value="1"/>
</dbReference>
<evidence type="ECO:0000256" key="6">
    <source>
        <dbReference type="SAM" id="Phobius"/>
    </source>
</evidence>
<dbReference type="Pfam" id="PF25967">
    <property type="entry name" value="RND-MFP_C"/>
    <property type="match status" value="1"/>
</dbReference>
<keyword evidence="6" id="KW-0472">Membrane</keyword>
<sequence length="397" mass="41380">MTHASLAQEPRPSSSAPVDREADSRDLPSPPRYAAWIASLLLLAVIVGGGLGLTAWRRGQMAAAAAVQQPEPVAVVTADLARILPYQRTSTAIGTVLALRSVTLRNEVAGTVVESRLEAGAIVEEGELLVALDVSVEQAELAALEARAALAATLLDRTERASASRGASQADVDRARTEREVADADVARTKAEIRRKTLRAPFRARIGLSDVHTGQYLDQGASLTTLQGADDAVHVDFSVPQDTAAGLLVGQQVSVVAGPTESLVEARIVAIDARVDRSTRNSLVRARIEGTPAAPGSSVRVRVPLGPPRDVLTVPVSALRRSPAGDLVFVLVDDGQGATRAHERRVDAGAVLGDAVVIESGLVADERVAVIGSFKLYEGARVDVAQQSPAAGASAAN</sequence>
<reference evidence="9 10" key="1">
    <citation type="submission" date="2019-02" db="EMBL/GenBank/DDBJ databases">
        <title>Deep-cultivation of Planctomycetes and their phenomic and genomic characterization uncovers novel biology.</title>
        <authorList>
            <person name="Wiegand S."/>
            <person name="Jogler M."/>
            <person name="Boedeker C."/>
            <person name="Pinto D."/>
            <person name="Vollmers J."/>
            <person name="Rivas-Marin E."/>
            <person name="Kohn T."/>
            <person name="Peeters S.H."/>
            <person name="Heuer A."/>
            <person name="Rast P."/>
            <person name="Oberbeckmann S."/>
            <person name="Bunk B."/>
            <person name="Jeske O."/>
            <person name="Meyerdierks A."/>
            <person name="Storesund J.E."/>
            <person name="Kallscheuer N."/>
            <person name="Luecker S."/>
            <person name="Lage O.M."/>
            <person name="Pohl T."/>
            <person name="Merkel B.J."/>
            <person name="Hornburger P."/>
            <person name="Mueller R.-W."/>
            <person name="Bruemmer F."/>
            <person name="Labrenz M."/>
            <person name="Spormann A.M."/>
            <person name="Op den Camp H."/>
            <person name="Overmann J."/>
            <person name="Amann R."/>
            <person name="Jetten M.S.M."/>
            <person name="Mascher T."/>
            <person name="Medema M.H."/>
            <person name="Devos D.P."/>
            <person name="Kaster A.-K."/>
            <person name="Ovreas L."/>
            <person name="Rohde M."/>
            <person name="Galperin M.Y."/>
            <person name="Jogler C."/>
        </authorList>
    </citation>
    <scope>NUCLEOTIDE SEQUENCE [LARGE SCALE GENOMIC DNA]</scope>
    <source>
        <strain evidence="9 10">Pla133</strain>
    </source>
</reference>
<proteinExistence type="inferred from homology"/>
<dbReference type="NCBIfam" id="TIGR01730">
    <property type="entry name" value="RND_mfp"/>
    <property type="match status" value="1"/>
</dbReference>
<dbReference type="InterPro" id="IPR058625">
    <property type="entry name" value="MdtA-like_BSH"/>
</dbReference>
<dbReference type="Gene3D" id="2.40.420.20">
    <property type="match status" value="1"/>
</dbReference>
<evidence type="ECO:0000256" key="1">
    <source>
        <dbReference type="ARBA" id="ARBA00004196"/>
    </source>
</evidence>
<evidence type="ECO:0000256" key="2">
    <source>
        <dbReference type="ARBA" id="ARBA00009477"/>
    </source>
</evidence>
<dbReference type="Gene3D" id="2.40.30.170">
    <property type="match status" value="1"/>
</dbReference>
<evidence type="ECO:0000256" key="5">
    <source>
        <dbReference type="SAM" id="MobiDB-lite"/>
    </source>
</evidence>
<gene>
    <name evidence="9" type="primary">mdtA_2</name>
    <name evidence="9" type="ORF">Pla133_15390</name>
</gene>
<feature type="domain" description="Multidrug resistance protein MdtA-like barrel-sandwich hybrid" evidence="7">
    <location>
        <begin position="100"/>
        <end position="222"/>
    </location>
</feature>
<keyword evidence="10" id="KW-1185">Reference proteome</keyword>
<name>A0A518BHN0_9BACT</name>
<evidence type="ECO:0000313" key="9">
    <source>
        <dbReference type="EMBL" id="QDU66465.1"/>
    </source>
</evidence>
<dbReference type="RefSeq" id="WP_145064303.1">
    <property type="nucleotide sequence ID" value="NZ_CP036287.1"/>
</dbReference>
<keyword evidence="4" id="KW-0175">Coiled coil</keyword>
<keyword evidence="6" id="KW-0812">Transmembrane</keyword>
<evidence type="ECO:0000259" key="7">
    <source>
        <dbReference type="Pfam" id="PF25917"/>
    </source>
</evidence>
<dbReference type="Pfam" id="PF25917">
    <property type="entry name" value="BSH_RND"/>
    <property type="match status" value="1"/>
</dbReference>